<sequence length="105" mass="11228">MRPRAIPWRCGACIPRLSDHTGLLPKHEVGACRAAAGERSRGAMAPASLAFPIAPVCSLSTKWVHAGWLPANETAARRSAPCRFEICTGLLPAGRSTGKITEYFV</sequence>
<dbReference type="Proteomes" id="UP000015106">
    <property type="component" value="Chromosome 4"/>
</dbReference>
<reference evidence="1" key="2">
    <citation type="submission" date="2018-03" db="EMBL/GenBank/DDBJ databases">
        <title>The Triticum urartu genome reveals the dynamic nature of wheat genome evolution.</title>
        <authorList>
            <person name="Ling H."/>
            <person name="Ma B."/>
            <person name="Shi X."/>
            <person name="Liu H."/>
            <person name="Dong L."/>
            <person name="Sun H."/>
            <person name="Cao Y."/>
            <person name="Gao Q."/>
            <person name="Zheng S."/>
            <person name="Li Y."/>
            <person name="Yu Y."/>
            <person name="Du H."/>
            <person name="Qi M."/>
            <person name="Li Y."/>
            <person name="Yu H."/>
            <person name="Cui Y."/>
            <person name="Wang N."/>
            <person name="Chen C."/>
            <person name="Wu H."/>
            <person name="Zhao Y."/>
            <person name="Zhang J."/>
            <person name="Li Y."/>
            <person name="Zhou W."/>
            <person name="Zhang B."/>
            <person name="Hu W."/>
            <person name="Eijk M."/>
            <person name="Tang J."/>
            <person name="Witsenboer H."/>
            <person name="Zhao S."/>
            <person name="Li Z."/>
            <person name="Zhang A."/>
            <person name="Wang D."/>
            <person name="Liang C."/>
        </authorList>
    </citation>
    <scope>NUCLEOTIDE SEQUENCE [LARGE SCALE GENOMIC DNA]</scope>
    <source>
        <strain evidence="1">cv. G1812</strain>
    </source>
</reference>
<dbReference type="Gramene" id="TuG1812G0400001538.01.T02">
    <property type="protein sequence ID" value="TuG1812G0400001538.01.T02.cds316373"/>
    <property type="gene ID" value="TuG1812G0400001538.01"/>
</dbReference>
<evidence type="ECO:0000313" key="1">
    <source>
        <dbReference type="EnsemblPlants" id="TuG1812G0400001538.01.T01.cds316373"/>
    </source>
</evidence>
<proteinExistence type="predicted"/>
<dbReference type="EnsemblPlants" id="TuG1812G0400001538.01.T02">
    <property type="protein sequence ID" value="TuG1812G0400001538.01.T02.cds316373"/>
    <property type="gene ID" value="TuG1812G0400001538.01"/>
</dbReference>
<reference evidence="1" key="3">
    <citation type="submission" date="2022-06" db="UniProtKB">
        <authorList>
            <consortium name="EnsemblPlants"/>
        </authorList>
    </citation>
    <scope>IDENTIFICATION</scope>
</reference>
<organism evidence="1 2">
    <name type="scientific">Triticum urartu</name>
    <name type="common">Red wild einkorn</name>
    <name type="synonym">Crithodium urartu</name>
    <dbReference type="NCBI Taxonomy" id="4572"/>
    <lineage>
        <taxon>Eukaryota</taxon>
        <taxon>Viridiplantae</taxon>
        <taxon>Streptophyta</taxon>
        <taxon>Embryophyta</taxon>
        <taxon>Tracheophyta</taxon>
        <taxon>Spermatophyta</taxon>
        <taxon>Magnoliopsida</taxon>
        <taxon>Liliopsida</taxon>
        <taxon>Poales</taxon>
        <taxon>Poaceae</taxon>
        <taxon>BOP clade</taxon>
        <taxon>Pooideae</taxon>
        <taxon>Triticodae</taxon>
        <taxon>Triticeae</taxon>
        <taxon>Triticinae</taxon>
        <taxon>Triticum</taxon>
    </lineage>
</organism>
<dbReference type="EnsemblPlants" id="TuG1812G0400001538.01.T01">
    <property type="protein sequence ID" value="TuG1812G0400001538.01.T01.cds316373"/>
    <property type="gene ID" value="TuG1812G0400001538.01"/>
</dbReference>
<protein>
    <submittedName>
        <fullName evidence="1">Uncharacterized protein</fullName>
    </submittedName>
</protein>
<name>A0A8R7U522_TRIUA</name>
<accession>A0A8R7U522</accession>
<dbReference type="AlphaFoldDB" id="A0A8R7U522"/>
<reference evidence="2" key="1">
    <citation type="journal article" date="2013" name="Nature">
        <title>Draft genome of the wheat A-genome progenitor Triticum urartu.</title>
        <authorList>
            <person name="Ling H.Q."/>
            <person name="Zhao S."/>
            <person name="Liu D."/>
            <person name="Wang J."/>
            <person name="Sun H."/>
            <person name="Zhang C."/>
            <person name="Fan H."/>
            <person name="Li D."/>
            <person name="Dong L."/>
            <person name="Tao Y."/>
            <person name="Gao C."/>
            <person name="Wu H."/>
            <person name="Li Y."/>
            <person name="Cui Y."/>
            <person name="Guo X."/>
            <person name="Zheng S."/>
            <person name="Wang B."/>
            <person name="Yu K."/>
            <person name="Liang Q."/>
            <person name="Yang W."/>
            <person name="Lou X."/>
            <person name="Chen J."/>
            <person name="Feng M."/>
            <person name="Jian J."/>
            <person name="Zhang X."/>
            <person name="Luo G."/>
            <person name="Jiang Y."/>
            <person name="Liu J."/>
            <person name="Wang Z."/>
            <person name="Sha Y."/>
            <person name="Zhang B."/>
            <person name="Wu H."/>
            <person name="Tang D."/>
            <person name="Shen Q."/>
            <person name="Xue P."/>
            <person name="Zou S."/>
            <person name="Wang X."/>
            <person name="Liu X."/>
            <person name="Wang F."/>
            <person name="Yang Y."/>
            <person name="An X."/>
            <person name="Dong Z."/>
            <person name="Zhang K."/>
            <person name="Zhang X."/>
            <person name="Luo M.C."/>
            <person name="Dvorak J."/>
            <person name="Tong Y."/>
            <person name="Wang J."/>
            <person name="Yang H."/>
            <person name="Li Z."/>
            <person name="Wang D."/>
            <person name="Zhang A."/>
            <person name="Wang J."/>
        </authorList>
    </citation>
    <scope>NUCLEOTIDE SEQUENCE</scope>
    <source>
        <strain evidence="2">cv. G1812</strain>
    </source>
</reference>
<dbReference type="Gramene" id="TuG1812G0400001538.01.T01">
    <property type="protein sequence ID" value="TuG1812G0400001538.01.T01.cds316373"/>
    <property type="gene ID" value="TuG1812G0400001538.01"/>
</dbReference>
<keyword evidence="2" id="KW-1185">Reference proteome</keyword>
<evidence type="ECO:0000313" key="2">
    <source>
        <dbReference type="Proteomes" id="UP000015106"/>
    </source>
</evidence>